<dbReference type="InterPro" id="IPR001466">
    <property type="entry name" value="Beta-lactam-related"/>
</dbReference>
<dbReference type="Pfam" id="PF00144">
    <property type="entry name" value="Beta-lactamase"/>
    <property type="match status" value="1"/>
</dbReference>
<protein>
    <submittedName>
        <fullName evidence="2">CubicO group peptidase, beta-lactamase class C family</fullName>
    </submittedName>
</protein>
<dbReference type="InterPro" id="IPR012338">
    <property type="entry name" value="Beta-lactam/transpept-like"/>
</dbReference>
<reference evidence="2 3" key="1">
    <citation type="submission" date="2016-10" db="EMBL/GenBank/DDBJ databases">
        <authorList>
            <person name="de Groot N.N."/>
        </authorList>
    </citation>
    <scope>NUCLEOTIDE SEQUENCE [LARGE SCALE GENOMIC DNA]</scope>
    <source>
        <strain evidence="2 3">CPCC 201354</strain>
    </source>
</reference>
<proteinExistence type="predicted"/>
<dbReference type="Gene3D" id="3.40.710.10">
    <property type="entry name" value="DD-peptidase/beta-lactamase superfamily"/>
    <property type="match status" value="1"/>
</dbReference>
<dbReference type="AlphaFoldDB" id="A0A1G7RTS9"/>
<dbReference type="InterPro" id="IPR052907">
    <property type="entry name" value="Beta-lactamase/esterase"/>
</dbReference>
<organism evidence="2 3">
    <name type="scientific">Sinosporangium album</name>
    <dbReference type="NCBI Taxonomy" id="504805"/>
    <lineage>
        <taxon>Bacteria</taxon>
        <taxon>Bacillati</taxon>
        <taxon>Actinomycetota</taxon>
        <taxon>Actinomycetes</taxon>
        <taxon>Streptosporangiales</taxon>
        <taxon>Streptosporangiaceae</taxon>
        <taxon>Sinosporangium</taxon>
    </lineage>
</organism>
<evidence type="ECO:0000313" key="3">
    <source>
        <dbReference type="Proteomes" id="UP000198923"/>
    </source>
</evidence>
<dbReference type="PANTHER" id="PTHR43319:SF3">
    <property type="entry name" value="BETA-LACTAMASE-RELATED DOMAIN-CONTAINING PROTEIN"/>
    <property type="match status" value="1"/>
</dbReference>
<dbReference type="Proteomes" id="UP000198923">
    <property type="component" value="Unassembled WGS sequence"/>
</dbReference>
<dbReference type="PANTHER" id="PTHR43319">
    <property type="entry name" value="BETA-LACTAMASE-RELATED"/>
    <property type="match status" value="1"/>
</dbReference>
<keyword evidence="3" id="KW-1185">Reference proteome</keyword>
<name>A0A1G7RTS9_9ACTN</name>
<evidence type="ECO:0000313" key="2">
    <source>
        <dbReference type="EMBL" id="SDG14152.1"/>
    </source>
</evidence>
<gene>
    <name evidence="2" type="ORF">SAMN05421505_10240</name>
</gene>
<dbReference type="STRING" id="504805.SAMN05421505_10240"/>
<sequence>MRVRNRDGRHGMGGTVDMGGMAGGVHGHCDARFARVREVFEKHFADGEEVGASFAVFHRGRVVVDLWGGLADHRAGREWERDTPAFVYSCTKAVTAAAVLLLAEDGVLDLTAPVASVWPEFEARGKAGITVEHLLTHQAGLPVIEDEVPLEEFDDLPAVAARLAGQAPLWTPGAAHGYHALTYGFLLEEVVRRAAGCSVADMVADRIAGPLGLELWLGAPDEVAAHAARLTAGDRANDRVNDRVNDRANDGAGARVDARANAVSADGLLSRALGNPPIHRLKGGANHPLMLRAGWPAAGVVATARGLAGFYRALVEDALLEPSTLVDATGSRVRGHDRVLQVETAFGLGFMLPSAAYPAPPRARRSAFGHLGYGGALGMGDAVHGLGMAYIMNRMSHEVVGNVRAYRLVEAVYDSLP</sequence>
<evidence type="ECO:0000259" key="1">
    <source>
        <dbReference type="Pfam" id="PF00144"/>
    </source>
</evidence>
<feature type="domain" description="Beta-lactamase-related" evidence="1">
    <location>
        <begin position="37"/>
        <end position="411"/>
    </location>
</feature>
<accession>A0A1G7RTS9</accession>
<dbReference type="SUPFAM" id="SSF56601">
    <property type="entry name" value="beta-lactamase/transpeptidase-like"/>
    <property type="match status" value="1"/>
</dbReference>
<dbReference type="EMBL" id="FNCN01000002">
    <property type="protein sequence ID" value="SDG14152.1"/>
    <property type="molecule type" value="Genomic_DNA"/>
</dbReference>